<feature type="domain" description="FAD dependent oxidoreductase" evidence="9">
    <location>
        <begin position="13"/>
        <end position="320"/>
    </location>
</feature>
<keyword evidence="11" id="KW-1185">Reference proteome</keyword>
<dbReference type="Pfam" id="PF01266">
    <property type="entry name" value="DAO"/>
    <property type="match status" value="1"/>
</dbReference>
<organism evidence="10 11">
    <name type="scientific">Yinghuangia aomiensis</name>
    <dbReference type="NCBI Taxonomy" id="676205"/>
    <lineage>
        <taxon>Bacteria</taxon>
        <taxon>Bacillati</taxon>
        <taxon>Actinomycetota</taxon>
        <taxon>Actinomycetes</taxon>
        <taxon>Kitasatosporales</taxon>
        <taxon>Streptomycetaceae</taxon>
        <taxon>Yinghuangia</taxon>
    </lineage>
</organism>
<dbReference type="Proteomes" id="UP001500466">
    <property type="component" value="Unassembled WGS sequence"/>
</dbReference>
<dbReference type="InterPro" id="IPR006076">
    <property type="entry name" value="FAD-dep_OxRdtase"/>
</dbReference>
<dbReference type="EMBL" id="BAABHS010000020">
    <property type="protein sequence ID" value="GAA4978370.1"/>
    <property type="molecule type" value="Genomic_DNA"/>
</dbReference>
<dbReference type="PANTHER" id="PTHR11530:SF11">
    <property type="entry name" value="D-ASPARTATE OXIDASE"/>
    <property type="match status" value="1"/>
</dbReference>
<dbReference type="SUPFAM" id="SSF51971">
    <property type="entry name" value="Nucleotide-binding domain"/>
    <property type="match status" value="1"/>
</dbReference>
<dbReference type="PROSITE" id="PS00677">
    <property type="entry name" value="DAO"/>
    <property type="match status" value="1"/>
</dbReference>
<comment type="catalytic activity">
    <reaction evidence="8">
        <text>a D-alpha-amino acid + O2 + H2O = a 2-oxocarboxylate + H2O2 + NH4(+)</text>
        <dbReference type="Rhea" id="RHEA:21816"/>
        <dbReference type="ChEBI" id="CHEBI:15377"/>
        <dbReference type="ChEBI" id="CHEBI:15379"/>
        <dbReference type="ChEBI" id="CHEBI:16240"/>
        <dbReference type="ChEBI" id="CHEBI:28938"/>
        <dbReference type="ChEBI" id="CHEBI:35179"/>
        <dbReference type="ChEBI" id="CHEBI:59871"/>
        <dbReference type="EC" id="1.4.3.3"/>
    </reaction>
    <physiologicalReaction direction="left-to-right" evidence="8">
        <dbReference type="Rhea" id="RHEA:21817"/>
    </physiologicalReaction>
</comment>
<dbReference type="SUPFAM" id="SSF54373">
    <property type="entry name" value="FAD-linked reductases, C-terminal domain"/>
    <property type="match status" value="1"/>
</dbReference>
<dbReference type="PANTHER" id="PTHR11530">
    <property type="entry name" value="D-AMINO ACID OXIDASE"/>
    <property type="match status" value="1"/>
</dbReference>
<evidence type="ECO:0000313" key="10">
    <source>
        <dbReference type="EMBL" id="GAA4978370.1"/>
    </source>
</evidence>
<evidence type="ECO:0000256" key="3">
    <source>
        <dbReference type="ARBA" id="ARBA00022630"/>
    </source>
</evidence>
<comment type="cofactor">
    <cofactor evidence="1">
        <name>FAD</name>
        <dbReference type="ChEBI" id="CHEBI:57692"/>
    </cofactor>
</comment>
<keyword evidence="5" id="KW-0560">Oxidoreductase</keyword>
<dbReference type="PIRSF" id="PIRSF000189">
    <property type="entry name" value="D-aa_oxidase"/>
    <property type="match status" value="1"/>
</dbReference>
<evidence type="ECO:0000256" key="8">
    <source>
        <dbReference type="ARBA" id="ARBA00049547"/>
    </source>
</evidence>
<dbReference type="Gene3D" id="3.40.50.720">
    <property type="entry name" value="NAD(P)-binding Rossmann-like Domain"/>
    <property type="match status" value="1"/>
</dbReference>
<keyword evidence="3" id="KW-0285">Flavoprotein</keyword>
<evidence type="ECO:0000259" key="9">
    <source>
        <dbReference type="Pfam" id="PF01266"/>
    </source>
</evidence>
<dbReference type="InterPro" id="IPR023209">
    <property type="entry name" value="DAO"/>
</dbReference>
<evidence type="ECO:0000313" key="11">
    <source>
        <dbReference type="Proteomes" id="UP001500466"/>
    </source>
</evidence>
<evidence type="ECO:0000256" key="1">
    <source>
        <dbReference type="ARBA" id="ARBA00001974"/>
    </source>
</evidence>
<dbReference type="InterPro" id="IPR006181">
    <property type="entry name" value="D-amino_acid_oxidase_CS"/>
</dbReference>
<evidence type="ECO:0000256" key="7">
    <source>
        <dbReference type="ARBA" id="ARBA00039751"/>
    </source>
</evidence>
<proteinExistence type="inferred from homology"/>
<sequence length="335" mass="35870">MELLTAQPEGSVDAVVIGAGIIGLSSAVSLAEAGLRVRVDSAVPPGKSTSFAAGAVWDPYLVQPHERVAGWARTTLRELTRIAGQGPHTGVRIRAGSQQSRLPCDLPYWAEAVSARWCEPRELKDGFVMGWPYQAPVADMGVYLDHLVRRLTDVGGRMRLHTYRSLAEAADEAPVVVNCSGAGARTLVPDPDVRPVQGHLVIVENPGIDSFFCDDTPGTTEYTYIYPHGPTVALGGSQKPDEWSTAPDPEVVRVIIERCAAVEPALRDARVVGCRVGLRPTRREVCLREDSVAVGRLLHNYGHGGAGFSLSWGCAEEITAMVLGEGSQEATISPS</sequence>
<reference evidence="11" key="1">
    <citation type="journal article" date="2019" name="Int. J. Syst. Evol. Microbiol.">
        <title>The Global Catalogue of Microorganisms (GCM) 10K type strain sequencing project: providing services to taxonomists for standard genome sequencing and annotation.</title>
        <authorList>
            <consortium name="The Broad Institute Genomics Platform"/>
            <consortium name="The Broad Institute Genome Sequencing Center for Infectious Disease"/>
            <person name="Wu L."/>
            <person name="Ma J."/>
        </authorList>
    </citation>
    <scope>NUCLEOTIDE SEQUENCE [LARGE SCALE GENOMIC DNA]</scope>
    <source>
        <strain evidence="11">JCM 17986</strain>
    </source>
</reference>
<accession>A0ABP9HUV4</accession>
<evidence type="ECO:0000256" key="5">
    <source>
        <dbReference type="ARBA" id="ARBA00023002"/>
    </source>
</evidence>
<gene>
    <name evidence="10" type="ORF">GCM10023205_52990</name>
</gene>
<keyword evidence="4" id="KW-0274">FAD</keyword>
<evidence type="ECO:0000256" key="2">
    <source>
        <dbReference type="ARBA" id="ARBA00006730"/>
    </source>
</evidence>
<name>A0ABP9HUV4_9ACTN</name>
<evidence type="ECO:0000256" key="4">
    <source>
        <dbReference type="ARBA" id="ARBA00022827"/>
    </source>
</evidence>
<dbReference type="EC" id="1.4.3.3" evidence="6"/>
<protein>
    <recommendedName>
        <fullName evidence="7">D-amino-acid oxidase</fullName>
        <ecNumber evidence="6">1.4.3.3</ecNumber>
    </recommendedName>
</protein>
<comment type="caution">
    <text evidence="10">The sequence shown here is derived from an EMBL/GenBank/DDBJ whole genome shotgun (WGS) entry which is preliminary data.</text>
</comment>
<dbReference type="RefSeq" id="WP_345678200.1">
    <property type="nucleotide sequence ID" value="NZ_BAABHS010000020.1"/>
</dbReference>
<dbReference type="Gene3D" id="3.30.9.10">
    <property type="entry name" value="D-Amino Acid Oxidase, subunit A, domain 2"/>
    <property type="match status" value="1"/>
</dbReference>
<comment type="similarity">
    <text evidence="2">Belongs to the DAMOX/DASOX family.</text>
</comment>
<evidence type="ECO:0000256" key="6">
    <source>
        <dbReference type="ARBA" id="ARBA00039101"/>
    </source>
</evidence>